<feature type="active site" evidence="6">
    <location>
        <position position="138"/>
    </location>
</feature>
<dbReference type="EC" id="2.1.1.80" evidence="2"/>
<dbReference type="Pfam" id="PF01739">
    <property type="entry name" value="CheR"/>
    <property type="match status" value="1"/>
</dbReference>
<dbReference type="InterPro" id="IPR022641">
    <property type="entry name" value="CheR_N"/>
</dbReference>
<feature type="domain" description="CheB-type methylesterase" evidence="7">
    <location>
        <begin position="6"/>
        <end position="196"/>
    </location>
</feature>
<protein>
    <recommendedName>
        <fullName evidence="2">protein-glutamate O-methyltransferase</fullName>
        <ecNumber evidence="2">2.1.1.80</ecNumber>
    </recommendedName>
</protein>
<dbReference type="SUPFAM" id="SSF47757">
    <property type="entry name" value="Chemotaxis receptor methyltransferase CheR, N-terminal domain"/>
    <property type="match status" value="1"/>
</dbReference>
<dbReference type="SUPFAM" id="SSF52738">
    <property type="entry name" value="Methylesterase CheB, C-terminal domain"/>
    <property type="match status" value="1"/>
</dbReference>
<keyword evidence="6" id="KW-0145">Chemotaxis</keyword>
<accession>A0ABY3CFZ1</accession>
<evidence type="ECO:0000256" key="1">
    <source>
        <dbReference type="ARBA" id="ARBA00001541"/>
    </source>
</evidence>
<dbReference type="Proteomes" id="UP000733744">
    <property type="component" value="Unassembled WGS sequence"/>
</dbReference>
<dbReference type="RefSeq" id="WP_127027098.1">
    <property type="nucleotide sequence ID" value="NZ_RYFG02000010.1"/>
</dbReference>
<dbReference type="PROSITE" id="PS50122">
    <property type="entry name" value="CHEB"/>
    <property type="match status" value="1"/>
</dbReference>
<feature type="active site" evidence="6">
    <location>
        <position position="45"/>
    </location>
</feature>
<dbReference type="PANTHER" id="PTHR24422">
    <property type="entry name" value="CHEMOTAXIS PROTEIN METHYLTRANSFERASE"/>
    <property type="match status" value="1"/>
</dbReference>
<sequence length="476" mass="52789">MITKSSTKAFHVVAIGASAGGLESLTQLLSSLSENGRVAYVIAQHMAKDGHDELVLRLLNHKSRLKVIKARAGERLEPDRIYLIPSGFNGMVQEGFIQLFPPAPEHISSPSVNVLFVSLAKNMGDKAIGIVLSGAGSDGVAGCKAIKANGGLILVQDPQSAPYSGMPLAAMQSTAVDEVLEPEAIAHYLVTMFSTGPAALPRFAPSGSRLVANRHLPALLQNVFEATGIDFSSYKEETLLRRIDRRMTALKITSFEQYQAYIMQYPDELKTLRHLFLVSLSSFFRDSQAFAVLKKHLAETVGQKTPEETIRIWIPGCASGEECYTFAILLNEILGESFNRFKIRIIGSDLNPEALAIAHSGIYRQTAFKETEPQILARYFEAKGQHYQVTKPIREACEFIREDVVSVNAPENLDIVSCRNLLIYMKSNLQDQLFKKFHRALLPQGLLFIGQSENIGVLGNTLFVPLDHYHRLYRRK</sequence>
<comment type="caution">
    <text evidence="9">The sequence shown here is derived from an EMBL/GenBank/DDBJ whole genome shotgun (WGS) entry which is preliminary data.</text>
</comment>
<dbReference type="PROSITE" id="PS50123">
    <property type="entry name" value="CHER"/>
    <property type="match status" value="1"/>
</dbReference>
<evidence type="ECO:0000256" key="3">
    <source>
        <dbReference type="ARBA" id="ARBA00022603"/>
    </source>
</evidence>
<feature type="domain" description="CheR-type methyltransferase" evidence="8">
    <location>
        <begin position="223"/>
        <end position="455"/>
    </location>
</feature>
<keyword evidence="10" id="KW-1185">Reference proteome</keyword>
<evidence type="ECO:0000259" key="8">
    <source>
        <dbReference type="PROSITE" id="PS50123"/>
    </source>
</evidence>
<keyword evidence="5" id="KW-0949">S-adenosyl-L-methionine</keyword>
<comment type="catalytic activity">
    <reaction evidence="1">
        <text>L-glutamyl-[protein] + S-adenosyl-L-methionine = [protein]-L-glutamate 5-O-methyl ester + S-adenosyl-L-homocysteine</text>
        <dbReference type="Rhea" id="RHEA:24452"/>
        <dbReference type="Rhea" id="RHEA-COMP:10208"/>
        <dbReference type="Rhea" id="RHEA-COMP:10311"/>
        <dbReference type="ChEBI" id="CHEBI:29973"/>
        <dbReference type="ChEBI" id="CHEBI:57856"/>
        <dbReference type="ChEBI" id="CHEBI:59789"/>
        <dbReference type="ChEBI" id="CHEBI:82795"/>
        <dbReference type="EC" id="2.1.1.80"/>
    </reaction>
</comment>
<dbReference type="Pfam" id="PF03705">
    <property type="entry name" value="CheR_N"/>
    <property type="match status" value="1"/>
</dbReference>
<dbReference type="InterPro" id="IPR035909">
    <property type="entry name" value="CheB_C"/>
</dbReference>
<dbReference type="InterPro" id="IPR050903">
    <property type="entry name" value="Bact_Chemotaxis_MeTrfase"/>
</dbReference>
<dbReference type="Gene3D" id="3.40.50.180">
    <property type="entry name" value="Methylesterase CheB, C-terminal domain"/>
    <property type="match status" value="1"/>
</dbReference>
<dbReference type="SUPFAM" id="SSF53335">
    <property type="entry name" value="S-adenosyl-L-methionine-dependent methyltransferases"/>
    <property type="match status" value="1"/>
</dbReference>
<organism evidence="9 10">
    <name type="scientific">Candidatus Methylobacter oryzae</name>
    <dbReference type="NCBI Taxonomy" id="2497749"/>
    <lineage>
        <taxon>Bacteria</taxon>
        <taxon>Pseudomonadati</taxon>
        <taxon>Pseudomonadota</taxon>
        <taxon>Gammaproteobacteria</taxon>
        <taxon>Methylococcales</taxon>
        <taxon>Methylococcaceae</taxon>
        <taxon>Methylobacter</taxon>
    </lineage>
</organism>
<name>A0ABY3CFZ1_9GAMM</name>
<evidence type="ECO:0000256" key="4">
    <source>
        <dbReference type="ARBA" id="ARBA00022679"/>
    </source>
</evidence>
<dbReference type="InterPro" id="IPR029063">
    <property type="entry name" value="SAM-dependent_MTases_sf"/>
</dbReference>
<dbReference type="InterPro" id="IPR036804">
    <property type="entry name" value="CheR_N_sf"/>
</dbReference>
<dbReference type="SMART" id="SM00138">
    <property type="entry name" value="MeTrc"/>
    <property type="match status" value="1"/>
</dbReference>
<gene>
    <name evidence="9" type="ORF">EKO24_002345</name>
</gene>
<dbReference type="Gene3D" id="3.40.50.150">
    <property type="entry name" value="Vaccinia Virus protein VP39"/>
    <property type="match status" value="1"/>
</dbReference>
<dbReference type="InterPro" id="IPR000780">
    <property type="entry name" value="CheR_MeTrfase"/>
</dbReference>
<evidence type="ECO:0000256" key="5">
    <source>
        <dbReference type="ARBA" id="ARBA00022691"/>
    </source>
</evidence>
<dbReference type="PRINTS" id="PR00996">
    <property type="entry name" value="CHERMTFRASE"/>
</dbReference>
<feature type="active site" evidence="6">
    <location>
        <position position="18"/>
    </location>
</feature>
<dbReference type="EMBL" id="RYFG02000010">
    <property type="protein sequence ID" value="TRX02628.1"/>
    <property type="molecule type" value="Genomic_DNA"/>
</dbReference>
<keyword evidence="4" id="KW-0808">Transferase</keyword>
<evidence type="ECO:0000259" key="7">
    <source>
        <dbReference type="PROSITE" id="PS50122"/>
    </source>
</evidence>
<dbReference type="InterPro" id="IPR000673">
    <property type="entry name" value="Sig_transdc_resp-reg_Me-estase"/>
</dbReference>
<evidence type="ECO:0000256" key="6">
    <source>
        <dbReference type="PROSITE-ProRule" id="PRU00050"/>
    </source>
</evidence>
<keyword evidence="6" id="KW-0378">Hydrolase</keyword>
<proteinExistence type="predicted"/>
<dbReference type="Pfam" id="PF01339">
    <property type="entry name" value="CheB_methylest"/>
    <property type="match status" value="1"/>
</dbReference>
<evidence type="ECO:0000313" key="9">
    <source>
        <dbReference type="EMBL" id="TRX02628.1"/>
    </source>
</evidence>
<dbReference type="InterPro" id="IPR022642">
    <property type="entry name" value="CheR_C"/>
</dbReference>
<dbReference type="CDD" id="cd16434">
    <property type="entry name" value="CheB-CheR_fusion"/>
    <property type="match status" value="1"/>
</dbReference>
<evidence type="ECO:0000256" key="2">
    <source>
        <dbReference type="ARBA" id="ARBA00012534"/>
    </source>
</evidence>
<dbReference type="Gene3D" id="1.10.155.10">
    <property type="entry name" value="Chemotaxis receptor methyltransferase CheR, N-terminal domain"/>
    <property type="match status" value="1"/>
</dbReference>
<evidence type="ECO:0000313" key="10">
    <source>
        <dbReference type="Proteomes" id="UP000733744"/>
    </source>
</evidence>
<reference evidence="9 10" key="1">
    <citation type="journal article" date="2019" name="Antonie Van Leeuwenhoek">
        <title>Description of 'Ca. Methylobacter oryzae' KRF1, a novel species from the environmentally important Methylobacter clade 2.</title>
        <authorList>
            <person name="Khatri K."/>
            <person name="Mohite J.A."/>
            <person name="Pandit P.S."/>
            <person name="Bahulikar R."/>
            <person name="Rahalkar M.C."/>
        </authorList>
    </citation>
    <scope>NUCLEOTIDE SEQUENCE [LARGE SCALE GENOMIC DNA]</scope>
    <source>
        <strain evidence="9 10">KRF1</strain>
    </source>
</reference>
<keyword evidence="3" id="KW-0489">Methyltransferase</keyword>